<gene>
    <name evidence="1" type="ORF">R2363_06985</name>
</gene>
<evidence type="ECO:0008006" key="3">
    <source>
        <dbReference type="Google" id="ProtNLM"/>
    </source>
</evidence>
<comment type="caution">
    <text evidence="1">The sequence shown here is derived from an EMBL/GenBank/DDBJ whole genome shotgun (WGS) entry which is preliminary data.</text>
</comment>
<evidence type="ECO:0000313" key="1">
    <source>
        <dbReference type="EMBL" id="MDX2291912.1"/>
    </source>
</evidence>
<accession>A0ABU4K2F5</accession>
<protein>
    <recommendedName>
        <fullName evidence="3">Maltogenic Amylase C-terminal domain-containing protein</fullName>
    </recommendedName>
</protein>
<reference evidence="1 2" key="1">
    <citation type="submission" date="2023-10" db="EMBL/GenBank/DDBJ databases">
        <authorList>
            <person name="Wang X.X."/>
        </authorList>
    </citation>
    <scope>NUCLEOTIDE SEQUENCE [LARGE SCALE GENOMIC DNA]</scope>
    <source>
        <strain evidence="1 2">NBRC 12816</strain>
    </source>
</reference>
<evidence type="ECO:0000313" key="2">
    <source>
        <dbReference type="Proteomes" id="UP001278571"/>
    </source>
</evidence>
<name>A0ABU4K2F5_9ACTN</name>
<sequence length="117" mass="11913">MTLAPPLAQTITPGGTRFAGAYADGAVRHEPDAGPALAAEVRASADGSAHVLTVTNLTSEAQELLPEPLLPPGDGPLLFLGGASTTAERDGLLVARLAPHGFVRLGRALDTDQEHAS</sequence>
<keyword evidence="2" id="KW-1185">Reference proteome</keyword>
<dbReference type="Proteomes" id="UP001278571">
    <property type="component" value="Unassembled WGS sequence"/>
</dbReference>
<dbReference type="EMBL" id="JAWJZF010000279">
    <property type="protein sequence ID" value="MDX2291912.1"/>
    <property type="molecule type" value="Genomic_DNA"/>
</dbReference>
<dbReference type="RefSeq" id="WP_319008444.1">
    <property type="nucleotide sequence ID" value="NZ_JAWJZF010000279.1"/>
</dbReference>
<proteinExistence type="predicted"/>
<organism evidence="1 2">
    <name type="scientific">Streptomyces roseolus</name>
    <dbReference type="NCBI Taxonomy" id="67358"/>
    <lineage>
        <taxon>Bacteria</taxon>
        <taxon>Bacillati</taxon>
        <taxon>Actinomycetota</taxon>
        <taxon>Actinomycetes</taxon>
        <taxon>Kitasatosporales</taxon>
        <taxon>Streptomycetaceae</taxon>
        <taxon>Streptomyces</taxon>
    </lineage>
</organism>